<dbReference type="AlphaFoldDB" id="A0A5C7GI47"/>
<dbReference type="RefSeq" id="WP_147768057.1">
    <property type="nucleotide sequence ID" value="NZ_VRKQ01000010.1"/>
</dbReference>
<dbReference type="EMBL" id="VRKQ01000010">
    <property type="protein sequence ID" value="TXG36981.1"/>
    <property type="molecule type" value="Genomic_DNA"/>
</dbReference>
<accession>A0A5C7GI47</accession>
<dbReference type="OrthoDB" id="7068172at2"/>
<proteinExistence type="predicted"/>
<reference evidence="1 2" key="1">
    <citation type="submission" date="2019-08" db="EMBL/GenBank/DDBJ databases">
        <title>Seonamhaeicola sediminis sp. nov., isolated from marine sediment.</title>
        <authorList>
            <person name="Cao W.R."/>
        </authorList>
    </citation>
    <scope>NUCLEOTIDE SEQUENCE [LARGE SCALE GENOMIC DNA]</scope>
    <source>
        <strain evidence="1 2">1505</strain>
    </source>
</reference>
<evidence type="ECO:0000313" key="1">
    <source>
        <dbReference type="EMBL" id="TXG36981.1"/>
    </source>
</evidence>
<protein>
    <recommendedName>
        <fullName evidence="3">RES family NAD+ phosphorylase</fullName>
    </recommendedName>
</protein>
<gene>
    <name evidence="1" type="ORF">FUA22_10445</name>
</gene>
<sequence>MTNYEKTFKEIKKLVEDNANIFNLPNNYKNSNGYFPGFLKELLDNYEKFFKDKLNAIINEKIPFLDNQKDVILNKIKKLNKIILDTLDFYYAGKPFKANQIFTQGLEEAFLKDIQYETEIPKGKNFYRARPDNGKFFESKDLFHIDFKLRTLVSTNRYSIPGFPSLYLGDSSYVCWEEFGKPKFRNLWFSRLQNKENIKIIEILLVDDFLQKIEQEIDKGFKFTYILRYLVYFPLTLASTIKVKNSEDNFKPEYIIPQMLLEYVIGNPEIDGIKFPSTKVNYSSLTKIDSYNYVFPVKTNKKEGLCDRLKSLFELTHPTSLEMEELLNNPAHAPTYLYGGQLEPEKKIEITGEKELYYYNTSFGKIEYILGNKKLKVL</sequence>
<evidence type="ECO:0000313" key="2">
    <source>
        <dbReference type="Proteomes" id="UP000321080"/>
    </source>
</evidence>
<name>A0A5C7GI47_9FLAO</name>
<dbReference type="Proteomes" id="UP000321080">
    <property type="component" value="Unassembled WGS sequence"/>
</dbReference>
<organism evidence="1 2">
    <name type="scientific">Seonamhaeicola maritimus</name>
    <dbReference type="NCBI Taxonomy" id="2591822"/>
    <lineage>
        <taxon>Bacteria</taxon>
        <taxon>Pseudomonadati</taxon>
        <taxon>Bacteroidota</taxon>
        <taxon>Flavobacteriia</taxon>
        <taxon>Flavobacteriales</taxon>
        <taxon>Flavobacteriaceae</taxon>
    </lineage>
</organism>
<evidence type="ECO:0008006" key="3">
    <source>
        <dbReference type="Google" id="ProtNLM"/>
    </source>
</evidence>
<comment type="caution">
    <text evidence="1">The sequence shown here is derived from an EMBL/GenBank/DDBJ whole genome shotgun (WGS) entry which is preliminary data.</text>
</comment>
<keyword evidence="2" id="KW-1185">Reference proteome</keyword>